<dbReference type="InterPro" id="IPR050654">
    <property type="entry name" value="AChE-related_enzymes"/>
</dbReference>
<evidence type="ECO:0000259" key="5">
    <source>
        <dbReference type="Pfam" id="PF00135"/>
    </source>
</evidence>
<keyword evidence="4" id="KW-0812">Transmembrane</keyword>
<organism evidence="6 7">
    <name type="scientific">Phyllosticta citribraziliensis</name>
    <dbReference type="NCBI Taxonomy" id="989973"/>
    <lineage>
        <taxon>Eukaryota</taxon>
        <taxon>Fungi</taxon>
        <taxon>Dikarya</taxon>
        <taxon>Ascomycota</taxon>
        <taxon>Pezizomycotina</taxon>
        <taxon>Dothideomycetes</taxon>
        <taxon>Dothideomycetes incertae sedis</taxon>
        <taxon>Botryosphaeriales</taxon>
        <taxon>Phyllostictaceae</taxon>
        <taxon>Phyllosticta</taxon>
    </lineage>
</organism>
<keyword evidence="4" id="KW-1133">Transmembrane helix</keyword>
<evidence type="ECO:0000256" key="1">
    <source>
        <dbReference type="ARBA" id="ARBA00005964"/>
    </source>
</evidence>
<dbReference type="GO" id="GO:0016787">
    <property type="term" value="F:hydrolase activity"/>
    <property type="evidence" value="ECO:0007669"/>
    <property type="project" value="UniProtKB-KW"/>
</dbReference>
<reference evidence="6 7" key="1">
    <citation type="submission" date="2024-04" db="EMBL/GenBank/DDBJ databases">
        <title>Phyllosticta paracitricarpa is synonymous to the EU quarantine fungus P. citricarpa based on phylogenomic analyses.</title>
        <authorList>
            <consortium name="Lawrence Berkeley National Laboratory"/>
            <person name="Van ingen-buijs V.A."/>
            <person name="Van westerhoven A.C."/>
            <person name="Haridas S."/>
            <person name="Skiadas P."/>
            <person name="Martin F."/>
            <person name="Groenewald J.Z."/>
            <person name="Crous P.W."/>
            <person name="Seidl M.F."/>
        </authorList>
    </citation>
    <scope>NUCLEOTIDE SEQUENCE [LARGE SCALE GENOMIC DNA]</scope>
    <source>
        <strain evidence="6 7">CPC 17464</strain>
    </source>
</reference>
<keyword evidence="4" id="KW-0472">Membrane</keyword>
<comment type="caution">
    <text evidence="6">The sequence shown here is derived from an EMBL/GenBank/DDBJ whole genome shotgun (WGS) entry which is preliminary data.</text>
</comment>
<dbReference type="RefSeq" id="XP_066650217.1">
    <property type="nucleotide sequence ID" value="XM_066801889.1"/>
</dbReference>
<keyword evidence="2 3" id="KW-0378">Hydrolase</keyword>
<evidence type="ECO:0000256" key="2">
    <source>
        <dbReference type="ARBA" id="ARBA00022801"/>
    </source>
</evidence>
<dbReference type="InterPro" id="IPR019826">
    <property type="entry name" value="Carboxylesterase_B_AS"/>
</dbReference>
<dbReference type="PROSITE" id="PS00941">
    <property type="entry name" value="CARBOXYLESTERASE_B_2"/>
    <property type="match status" value="1"/>
</dbReference>
<dbReference type="EC" id="3.1.1.-" evidence="3"/>
<dbReference type="Gene3D" id="3.40.50.1820">
    <property type="entry name" value="alpha/beta hydrolase"/>
    <property type="match status" value="1"/>
</dbReference>
<dbReference type="PANTHER" id="PTHR43918">
    <property type="entry name" value="ACETYLCHOLINESTERASE"/>
    <property type="match status" value="1"/>
</dbReference>
<feature type="domain" description="Carboxylesterase type B" evidence="5">
    <location>
        <begin position="96"/>
        <end position="592"/>
    </location>
</feature>
<dbReference type="PROSITE" id="PS00122">
    <property type="entry name" value="CARBOXYLESTERASE_B_1"/>
    <property type="match status" value="1"/>
</dbReference>
<proteinExistence type="inferred from homology"/>
<dbReference type="Pfam" id="PF00135">
    <property type="entry name" value="COesterase"/>
    <property type="match status" value="1"/>
</dbReference>
<dbReference type="EMBL" id="JBBPEH010000015">
    <property type="protein sequence ID" value="KAK7529851.1"/>
    <property type="molecule type" value="Genomic_DNA"/>
</dbReference>
<dbReference type="Proteomes" id="UP001360953">
    <property type="component" value="Unassembled WGS sequence"/>
</dbReference>
<evidence type="ECO:0000313" key="7">
    <source>
        <dbReference type="Proteomes" id="UP001360953"/>
    </source>
</evidence>
<protein>
    <recommendedName>
        <fullName evidence="3">Carboxylic ester hydrolase</fullName>
        <ecNumber evidence="3">3.1.1.-</ecNumber>
    </recommendedName>
</protein>
<sequence>MEKRQEEEKADGHGQAYKSRLGAIDAKTAASRGFWQNGAPQQQPGTNRSRQLLLAVVFFLLVITMWSKYGALALAVQQAFAVPTRRADAPTAATKNGTYVGVHSAQYNQDFFLGLPYAQPPVGDLRFRVPKSLNSSWSEPRTATEYSNECVGYGSDQFPYTVSEDCLYLNVVRPSGYENASLPVAFWIHGGGFSQGGGVDQRYNLSFIVQHAADIGKPFIGVSTNYRLSAWGFLSGEEVQESGQTNIGLRDQRLALHWVQENIAGFGGDASKVTIFGESAGGASVGAHLVAYNGRDDSLFRGAIAQSGGPIYYGPLNTSSDNNAKYQSFVSSTPCSNATAPLTCLRTLDYATLNAAVNSTGFTSWGLAIDGDIIAGKTSQQVARGDYVHVPLVIGANSDEGTAFGAQGINTTADFERVLLASRVATNQTAALLEYYPDDPAVGIPGSPPLGPLPADFRPPAPYGAQYRRSAAYTGDQYFIAPRRAVAEAWAAAGLPTWSYRFNAIPNGISQITAATHFQEVAFVFYNLLGVGYYGAAASPPPFDGKPQGYADLAATMSEAWIRFFVDGNPNGAAGDEGLAQGGVATGAWEAYSVDAPTNFVFDANVTSHVEPDTWRKEGIAWINAHALDVYSR</sequence>
<feature type="transmembrane region" description="Helical" evidence="4">
    <location>
        <begin position="52"/>
        <end position="76"/>
    </location>
</feature>
<dbReference type="PANTHER" id="PTHR43918:SF4">
    <property type="entry name" value="CARBOXYLIC ESTER HYDROLASE"/>
    <property type="match status" value="1"/>
</dbReference>
<keyword evidence="7" id="KW-1185">Reference proteome</keyword>
<gene>
    <name evidence="6" type="ORF">J3D65DRAFT_641443</name>
</gene>
<dbReference type="InterPro" id="IPR019819">
    <property type="entry name" value="Carboxylesterase_B_CS"/>
</dbReference>
<dbReference type="SUPFAM" id="SSF53474">
    <property type="entry name" value="alpha/beta-Hydrolases"/>
    <property type="match status" value="1"/>
</dbReference>
<comment type="similarity">
    <text evidence="1 3">Belongs to the type-B carboxylesterase/lipase family.</text>
</comment>
<evidence type="ECO:0000313" key="6">
    <source>
        <dbReference type="EMBL" id="KAK7529851.1"/>
    </source>
</evidence>
<evidence type="ECO:0000256" key="3">
    <source>
        <dbReference type="RuleBase" id="RU361235"/>
    </source>
</evidence>
<dbReference type="GeneID" id="92034795"/>
<evidence type="ECO:0000256" key="4">
    <source>
        <dbReference type="SAM" id="Phobius"/>
    </source>
</evidence>
<name>A0ABR1L3P5_9PEZI</name>
<dbReference type="InterPro" id="IPR029058">
    <property type="entry name" value="AB_hydrolase_fold"/>
</dbReference>
<accession>A0ABR1L3P5</accession>
<dbReference type="InterPro" id="IPR002018">
    <property type="entry name" value="CarbesteraseB"/>
</dbReference>